<feature type="compositionally biased region" description="Basic residues" evidence="1">
    <location>
        <begin position="131"/>
        <end position="140"/>
    </location>
</feature>
<accession>A0ABQ5CS11</accession>
<reference evidence="2" key="1">
    <citation type="journal article" date="2022" name="Int. J. Mol. Sci.">
        <title>Draft Genome of Tanacetum Coccineum: Genomic Comparison of Closely Related Tanacetum-Family Plants.</title>
        <authorList>
            <person name="Yamashiro T."/>
            <person name="Shiraishi A."/>
            <person name="Nakayama K."/>
            <person name="Satake H."/>
        </authorList>
    </citation>
    <scope>NUCLEOTIDE SEQUENCE</scope>
</reference>
<reference evidence="2" key="2">
    <citation type="submission" date="2022-01" db="EMBL/GenBank/DDBJ databases">
        <authorList>
            <person name="Yamashiro T."/>
            <person name="Shiraishi A."/>
            <person name="Satake H."/>
            <person name="Nakayama K."/>
        </authorList>
    </citation>
    <scope>NUCLEOTIDE SEQUENCE</scope>
</reference>
<comment type="caution">
    <text evidence="2">The sequence shown here is derived from an EMBL/GenBank/DDBJ whole genome shotgun (WGS) entry which is preliminary data.</text>
</comment>
<feature type="region of interest" description="Disordered" evidence="1">
    <location>
        <begin position="184"/>
        <end position="210"/>
    </location>
</feature>
<protein>
    <submittedName>
        <fullName evidence="2">Uncharacterized protein</fullName>
    </submittedName>
</protein>
<sequence>MLKLAKLFQEPEQPLIISSKKVNADDSTGKSLSGTSVQPITQPKAPTDLKLKKKRIPPSSKPKSSYKVRVILPKKQVAETQHAEETEATADATQSLGASESAEDQVNQPKTANAKKLGAANGDPSPYYKFTTKKSTRPKRLGGGEGVWFKSIGDVTFDQIMNEINQKNKAAQEKLESLYDTELRSMPDDDPISLPGFETPNSADNDSREGTVETFNASTNMPAQSNPLGHIHEELCTLNTKVDQFESTYPRKSMFKDMVLLLEAAEVFKKANTQREEWEKNNPETPTKEKDAQNSDQT</sequence>
<gene>
    <name evidence="2" type="ORF">Tco_0908983</name>
</gene>
<evidence type="ECO:0000313" key="2">
    <source>
        <dbReference type="EMBL" id="GJT28708.1"/>
    </source>
</evidence>
<name>A0ABQ5CS11_9ASTR</name>
<evidence type="ECO:0000313" key="3">
    <source>
        <dbReference type="Proteomes" id="UP001151760"/>
    </source>
</evidence>
<proteinExistence type="predicted"/>
<feature type="compositionally biased region" description="Low complexity" evidence="1">
    <location>
        <begin position="57"/>
        <end position="67"/>
    </location>
</feature>
<feature type="compositionally biased region" description="Polar residues" evidence="1">
    <location>
        <begin position="94"/>
        <end position="111"/>
    </location>
</feature>
<feature type="compositionally biased region" description="Polar residues" evidence="1">
    <location>
        <begin position="29"/>
        <end position="41"/>
    </location>
</feature>
<evidence type="ECO:0000256" key="1">
    <source>
        <dbReference type="SAM" id="MobiDB-lite"/>
    </source>
</evidence>
<keyword evidence="3" id="KW-1185">Reference proteome</keyword>
<feature type="region of interest" description="Disordered" evidence="1">
    <location>
        <begin position="271"/>
        <end position="298"/>
    </location>
</feature>
<feature type="region of interest" description="Disordered" evidence="1">
    <location>
        <begin position="19"/>
        <end position="145"/>
    </location>
</feature>
<dbReference type="Proteomes" id="UP001151760">
    <property type="component" value="Unassembled WGS sequence"/>
</dbReference>
<organism evidence="2 3">
    <name type="scientific">Tanacetum coccineum</name>
    <dbReference type="NCBI Taxonomy" id="301880"/>
    <lineage>
        <taxon>Eukaryota</taxon>
        <taxon>Viridiplantae</taxon>
        <taxon>Streptophyta</taxon>
        <taxon>Embryophyta</taxon>
        <taxon>Tracheophyta</taxon>
        <taxon>Spermatophyta</taxon>
        <taxon>Magnoliopsida</taxon>
        <taxon>eudicotyledons</taxon>
        <taxon>Gunneridae</taxon>
        <taxon>Pentapetalae</taxon>
        <taxon>asterids</taxon>
        <taxon>campanulids</taxon>
        <taxon>Asterales</taxon>
        <taxon>Asteraceae</taxon>
        <taxon>Asteroideae</taxon>
        <taxon>Anthemideae</taxon>
        <taxon>Anthemidinae</taxon>
        <taxon>Tanacetum</taxon>
    </lineage>
</organism>
<dbReference type="EMBL" id="BQNB010014483">
    <property type="protein sequence ID" value="GJT28708.1"/>
    <property type="molecule type" value="Genomic_DNA"/>
</dbReference>